<dbReference type="Proteomes" id="UP000034883">
    <property type="component" value="Chromosome"/>
</dbReference>
<reference evidence="1 2" key="1">
    <citation type="submission" date="2015-03" db="EMBL/GenBank/DDBJ databases">
        <title>Genome assembly of Sandaracinus amylolyticus DSM 53668.</title>
        <authorList>
            <person name="Sharma G."/>
            <person name="Subramanian S."/>
        </authorList>
    </citation>
    <scope>NUCLEOTIDE SEQUENCE [LARGE SCALE GENOMIC DNA]</scope>
    <source>
        <strain evidence="1 2">DSM 53668</strain>
    </source>
</reference>
<accession>A0A0F6W2X0</accession>
<sequence length="230" mass="24568">MPQNITDTSTFTDPIVIPADADPADLTYIETLAQGLANRTRFLRDYCTDQGVQLPAATQHIRYIGAQAAQPGMETDGAPRWRARLLGAPPDNFDGAWRSNASFAELFLDLTPRLVRGGTLIRVRALVRPGATLAARGGAGNGVQAAVFGVSFGASFAAPAITTTHVGTTDEDDGTTNLQWLQVDLAPSGVAVSTYATWYLRLYAGVDGDTNRDFFYGAMVEVASPTIRND</sequence>
<organism evidence="1 2">
    <name type="scientific">Sandaracinus amylolyticus</name>
    <dbReference type="NCBI Taxonomy" id="927083"/>
    <lineage>
        <taxon>Bacteria</taxon>
        <taxon>Pseudomonadati</taxon>
        <taxon>Myxococcota</taxon>
        <taxon>Polyangia</taxon>
        <taxon>Polyangiales</taxon>
        <taxon>Sandaracinaceae</taxon>
        <taxon>Sandaracinus</taxon>
    </lineage>
</organism>
<dbReference type="AlphaFoldDB" id="A0A0F6W2X0"/>
<gene>
    <name evidence="1" type="ORF">DB32_003236</name>
</gene>
<keyword evidence="2" id="KW-1185">Reference proteome</keyword>
<evidence type="ECO:0000313" key="1">
    <source>
        <dbReference type="EMBL" id="AKF06087.1"/>
    </source>
</evidence>
<dbReference type="RefSeq" id="WP_053233296.1">
    <property type="nucleotide sequence ID" value="NZ_CP011125.1"/>
</dbReference>
<name>A0A0F6W2X0_9BACT</name>
<protein>
    <submittedName>
        <fullName evidence="1">Uncharacterized protein</fullName>
    </submittedName>
</protein>
<dbReference type="KEGG" id="samy:DB32_003236"/>
<evidence type="ECO:0000313" key="2">
    <source>
        <dbReference type="Proteomes" id="UP000034883"/>
    </source>
</evidence>
<dbReference type="EMBL" id="CP011125">
    <property type="protein sequence ID" value="AKF06087.1"/>
    <property type="molecule type" value="Genomic_DNA"/>
</dbReference>
<proteinExistence type="predicted"/>
<dbReference type="STRING" id="927083.DB32_003236"/>